<reference evidence="6" key="1">
    <citation type="submission" date="2012-10" db="EMBL/GenBank/DDBJ databases">
        <title>The complete genome sequence of Streptomyces collinus Tu 365.</title>
        <authorList>
            <person name="Ruckert C."/>
            <person name="Szczepanowski R."/>
            <person name="Goesmann A."/>
            <person name="Pross E.K."/>
            <person name="Musiol E.M."/>
            <person name="Blin K."/>
            <person name="Wohlleben W."/>
            <person name="Puhler A."/>
            <person name="Weber T."/>
            <person name="Kalinowski J."/>
        </authorList>
    </citation>
    <scope>NUCLEOTIDE SEQUENCE [LARGE SCALE GENOMIC DNA]</scope>
    <source>
        <strain evidence="6">DSM 40733 / Tue 365</strain>
    </source>
</reference>
<dbReference type="InterPro" id="IPR027383">
    <property type="entry name" value="Znf_put"/>
</dbReference>
<dbReference type="EMBL" id="CP006259">
    <property type="protein sequence ID" value="AGS68105.1"/>
    <property type="molecule type" value="Genomic_DNA"/>
</dbReference>
<evidence type="ECO:0000256" key="3">
    <source>
        <dbReference type="SAM" id="MobiDB-lite"/>
    </source>
</evidence>
<keyword evidence="6" id="KW-1185">Reference proteome</keyword>
<reference evidence="5 6" key="2">
    <citation type="journal article" date="2013" name="J. Biotechnol.">
        <title>Complete genome sequence of the kirromycin producer Streptomyces collinus Tu 365 consisting of a linear chromosome and two linear plasmids.</title>
        <authorList>
            <person name="Ruckert C."/>
            <person name="Szczepanowski R."/>
            <person name="Albersmeier A."/>
            <person name="Goesmann A."/>
            <person name="Iftime D."/>
            <person name="Musiol E.M."/>
            <person name="Blin K."/>
            <person name="Wohlleben W."/>
            <person name="Puhler A."/>
            <person name="Kalinowski J."/>
            <person name="Weber T."/>
        </authorList>
    </citation>
    <scope>NUCLEOTIDE SEQUENCE [LARGE SCALE GENOMIC DNA]</scope>
    <source>
        <strain evidence="6">DSM 40733 / Tue 365</strain>
    </source>
</reference>
<organism evidence="5 6">
    <name type="scientific">Streptomyces collinus (strain DSM 40733 / Tue 365)</name>
    <dbReference type="NCBI Taxonomy" id="1214242"/>
    <lineage>
        <taxon>Bacteria</taxon>
        <taxon>Bacillati</taxon>
        <taxon>Actinomycetota</taxon>
        <taxon>Actinomycetes</taxon>
        <taxon>Kitasatosporales</taxon>
        <taxon>Streptomycetaceae</taxon>
        <taxon>Streptomyces</taxon>
    </lineage>
</organism>
<dbReference type="AlphaFoldDB" id="S5VI35"/>
<dbReference type="KEGG" id="sci:B446_06405"/>
<dbReference type="Proteomes" id="UP000015423">
    <property type="component" value="Chromosome"/>
</dbReference>
<dbReference type="InterPro" id="IPR041916">
    <property type="entry name" value="Anti_sigma_zinc_sf"/>
</dbReference>
<dbReference type="eggNOG" id="ENOG503033R">
    <property type="taxonomic scope" value="Bacteria"/>
</dbReference>
<dbReference type="Gene3D" id="1.10.10.1320">
    <property type="entry name" value="Anti-sigma factor, zinc-finger domain"/>
    <property type="match status" value="1"/>
</dbReference>
<dbReference type="Pfam" id="PF13490">
    <property type="entry name" value="zf-HC2"/>
    <property type="match status" value="1"/>
</dbReference>
<proteinExistence type="predicted"/>
<evidence type="ECO:0000256" key="1">
    <source>
        <dbReference type="ARBA" id="ARBA00023015"/>
    </source>
</evidence>
<keyword evidence="1" id="KW-0805">Transcription regulation</keyword>
<accession>S5VI35</accession>
<evidence type="ECO:0000313" key="6">
    <source>
        <dbReference type="Proteomes" id="UP000015423"/>
    </source>
</evidence>
<gene>
    <name evidence="5" type="ORF">B446_06405</name>
</gene>
<protein>
    <recommendedName>
        <fullName evidence="4">Putative zinc-finger domain-containing protein</fullName>
    </recommendedName>
</protein>
<evidence type="ECO:0000313" key="5">
    <source>
        <dbReference type="EMBL" id="AGS68105.1"/>
    </source>
</evidence>
<dbReference type="PATRIC" id="fig|1214242.5.peg.1329"/>
<feature type="domain" description="Putative zinc-finger" evidence="4">
    <location>
        <begin position="8"/>
        <end position="42"/>
    </location>
</feature>
<evidence type="ECO:0000259" key="4">
    <source>
        <dbReference type="Pfam" id="PF13490"/>
    </source>
</evidence>
<keyword evidence="2" id="KW-0804">Transcription</keyword>
<name>S5VI35_STRC3</name>
<dbReference type="RefSeq" id="WP_020938589.1">
    <property type="nucleotide sequence ID" value="NC_021985.1"/>
</dbReference>
<dbReference type="STRING" id="1214242.B446_06405"/>
<sequence length="106" mass="11702">MSASVEDCRAYRDLLAGHALKLLTPLEAAAVVPHLAVCAACRDEYDCLAAVAGHLATLREALTDDGSERRPRHRPERRCRRDGSARKTLAGSLTLSQWVDRMAYVR</sequence>
<evidence type="ECO:0000256" key="2">
    <source>
        <dbReference type="ARBA" id="ARBA00023163"/>
    </source>
</evidence>
<feature type="region of interest" description="Disordered" evidence="3">
    <location>
        <begin position="62"/>
        <end position="85"/>
    </location>
</feature>
<dbReference type="HOGENOM" id="CLU_2221645_0_0_11"/>